<organism evidence="8">
    <name type="scientific">gut metagenome</name>
    <dbReference type="NCBI Taxonomy" id="749906"/>
    <lineage>
        <taxon>unclassified sequences</taxon>
        <taxon>metagenomes</taxon>
        <taxon>organismal metagenomes</taxon>
    </lineage>
</organism>
<comment type="caution">
    <text evidence="8">The sequence shown here is derived from an EMBL/GenBank/DDBJ whole genome shotgun (WGS) entry which is preliminary data.</text>
</comment>
<evidence type="ECO:0000256" key="1">
    <source>
        <dbReference type="ARBA" id="ARBA00004651"/>
    </source>
</evidence>
<dbReference type="GO" id="GO:0008360">
    <property type="term" value="P:regulation of cell shape"/>
    <property type="evidence" value="ECO:0007669"/>
    <property type="project" value="UniProtKB-KW"/>
</dbReference>
<feature type="transmembrane region" description="Helical" evidence="7">
    <location>
        <begin position="53"/>
        <end position="73"/>
    </location>
</feature>
<dbReference type="AlphaFoldDB" id="J9D2M5"/>
<keyword evidence="6 7" id="KW-0472">Membrane</keyword>
<keyword evidence="3 7" id="KW-0812">Transmembrane</keyword>
<comment type="subcellular location">
    <subcellularLocation>
        <location evidence="1">Cell membrane</location>
        <topology evidence="1">Multi-pass membrane protein</topology>
    </subcellularLocation>
</comment>
<gene>
    <name evidence="8" type="ORF">EVA_05000</name>
</gene>
<evidence type="ECO:0000256" key="2">
    <source>
        <dbReference type="ARBA" id="ARBA00022475"/>
    </source>
</evidence>
<feature type="transmembrane region" description="Helical" evidence="7">
    <location>
        <begin position="94"/>
        <end position="112"/>
    </location>
</feature>
<sequence>MVFNHIHLWGYATPLCYVYALLILPASTPRWLYITAGFTLGLLGDLFTNTPGLGAASLCTVGLLTPLLFNAFGPKDRDDDVLFPSARTMEWTGFANYTLAASLLYCSLFFAIEAFSFVYWKALLLRIVSSTLLTLIVILVMEAV</sequence>
<dbReference type="GO" id="GO:0005886">
    <property type="term" value="C:plasma membrane"/>
    <property type="evidence" value="ECO:0007669"/>
    <property type="project" value="UniProtKB-SubCell"/>
</dbReference>
<dbReference type="NCBIfam" id="TIGR03426">
    <property type="entry name" value="shape_MreD"/>
    <property type="match status" value="1"/>
</dbReference>
<feature type="non-terminal residue" evidence="8">
    <location>
        <position position="144"/>
    </location>
</feature>
<dbReference type="EMBL" id="AMCI01001029">
    <property type="protein sequence ID" value="EJX06881.1"/>
    <property type="molecule type" value="Genomic_DNA"/>
</dbReference>
<evidence type="ECO:0000256" key="5">
    <source>
        <dbReference type="ARBA" id="ARBA00022989"/>
    </source>
</evidence>
<dbReference type="InterPro" id="IPR007227">
    <property type="entry name" value="Cell_shape_determining_MreD"/>
</dbReference>
<feature type="transmembrane region" description="Helical" evidence="7">
    <location>
        <begin position="118"/>
        <end position="141"/>
    </location>
</feature>
<evidence type="ECO:0000313" key="8">
    <source>
        <dbReference type="EMBL" id="EJX06881.1"/>
    </source>
</evidence>
<evidence type="ECO:0000256" key="7">
    <source>
        <dbReference type="SAM" id="Phobius"/>
    </source>
</evidence>
<keyword evidence="5 7" id="KW-1133">Transmembrane helix</keyword>
<reference evidence="8" key="1">
    <citation type="journal article" date="2012" name="PLoS ONE">
        <title>Gene sets for utilization of primary and secondary nutrition supplies in the distal gut of endangered iberian lynx.</title>
        <authorList>
            <person name="Alcaide M."/>
            <person name="Messina E."/>
            <person name="Richter M."/>
            <person name="Bargiela R."/>
            <person name="Peplies J."/>
            <person name="Huws S.A."/>
            <person name="Newbold C.J."/>
            <person name="Golyshin P.N."/>
            <person name="Simon M.A."/>
            <person name="Lopez G."/>
            <person name="Yakimov M.M."/>
            <person name="Ferrer M."/>
        </authorList>
    </citation>
    <scope>NUCLEOTIDE SEQUENCE</scope>
</reference>
<evidence type="ECO:0000256" key="3">
    <source>
        <dbReference type="ARBA" id="ARBA00022692"/>
    </source>
</evidence>
<evidence type="ECO:0000256" key="4">
    <source>
        <dbReference type="ARBA" id="ARBA00022960"/>
    </source>
</evidence>
<proteinExistence type="predicted"/>
<evidence type="ECO:0000256" key="6">
    <source>
        <dbReference type="ARBA" id="ARBA00023136"/>
    </source>
</evidence>
<feature type="transmembrane region" description="Helical" evidence="7">
    <location>
        <begin position="6"/>
        <end position="24"/>
    </location>
</feature>
<name>J9D2M5_9ZZZZ</name>
<keyword evidence="4" id="KW-0133">Cell shape</keyword>
<accession>J9D2M5</accession>
<protein>
    <submittedName>
        <fullName evidence="8">Rod shape-determining protein MreD</fullName>
    </submittedName>
</protein>
<keyword evidence="2" id="KW-1003">Cell membrane</keyword>